<keyword evidence="4" id="KW-1003">Cell membrane</keyword>
<accession>A0A4Z0F6P0</accession>
<comment type="subcellular location">
    <subcellularLocation>
        <location evidence="1">Cell membrane</location>
        <topology evidence="1">Multi-pass membrane protein</topology>
    </subcellularLocation>
</comment>
<evidence type="ECO:0000313" key="9">
    <source>
        <dbReference type="EMBL" id="TFZ81868.1"/>
    </source>
</evidence>
<keyword evidence="10" id="KW-1185">Reference proteome</keyword>
<feature type="transmembrane region" description="Helical" evidence="8">
    <location>
        <begin position="475"/>
        <end position="494"/>
    </location>
</feature>
<evidence type="ECO:0000256" key="8">
    <source>
        <dbReference type="SAM" id="Phobius"/>
    </source>
</evidence>
<dbReference type="NCBIfam" id="TIGR00842">
    <property type="entry name" value="bcct"/>
    <property type="match status" value="1"/>
</dbReference>
<keyword evidence="5 8" id="KW-0812">Transmembrane</keyword>
<gene>
    <name evidence="9" type="ORF">E4680_10390</name>
</gene>
<evidence type="ECO:0000256" key="2">
    <source>
        <dbReference type="ARBA" id="ARBA00005658"/>
    </source>
</evidence>
<keyword evidence="6 8" id="KW-1133">Transmembrane helix</keyword>
<feature type="transmembrane region" description="Helical" evidence="8">
    <location>
        <begin position="55"/>
        <end position="74"/>
    </location>
</feature>
<feature type="transmembrane region" description="Helical" evidence="8">
    <location>
        <begin position="449"/>
        <end position="469"/>
    </location>
</feature>
<organism evidence="9 10">
    <name type="scientific">Candidatus Macondimonas diazotrophica</name>
    <dbReference type="NCBI Taxonomy" id="2305248"/>
    <lineage>
        <taxon>Bacteria</taxon>
        <taxon>Pseudomonadati</taxon>
        <taxon>Pseudomonadota</taxon>
        <taxon>Gammaproteobacteria</taxon>
        <taxon>Chromatiales</taxon>
        <taxon>Ectothiorhodospiraceae</taxon>
        <taxon>Candidatus Macondimonas</taxon>
    </lineage>
</organism>
<dbReference type="AlphaFoldDB" id="A0A4Z0F6P0"/>
<feature type="transmembrane region" description="Helical" evidence="8">
    <location>
        <begin position="148"/>
        <end position="168"/>
    </location>
</feature>
<feature type="transmembrane region" description="Helical" evidence="8">
    <location>
        <begin position="267"/>
        <end position="288"/>
    </location>
</feature>
<evidence type="ECO:0000256" key="6">
    <source>
        <dbReference type="ARBA" id="ARBA00022989"/>
    </source>
</evidence>
<dbReference type="Proteomes" id="UP000297890">
    <property type="component" value="Unassembled WGS sequence"/>
</dbReference>
<protein>
    <submittedName>
        <fullName evidence="9">BCCT family transporter</fullName>
    </submittedName>
</protein>
<reference evidence="9 10" key="1">
    <citation type="journal article" date="2019" name="ISME J.">
        <title>Candidatus Macondimonas diazotrophica, a novel gammaproteobacterial genus dominating crude-oil-contaminated coastal sediments.</title>
        <authorList>
            <person name="Karthikeyan S."/>
            <person name="Konstantinidis K."/>
        </authorList>
    </citation>
    <scope>NUCLEOTIDE SEQUENCE [LARGE SCALE GENOMIC DNA]</scope>
    <source>
        <strain evidence="9 10">KTK01</strain>
    </source>
</reference>
<feature type="transmembrane region" description="Helical" evidence="8">
    <location>
        <begin position="12"/>
        <end position="35"/>
    </location>
</feature>
<evidence type="ECO:0000313" key="10">
    <source>
        <dbReference type="Proteomes" id="UP000297890"/>
    </source>
</evidence>
<comment type="similarity">
    <text evidence="2">Belongs to the BCCT transporter (TC 2.A.15) family.</text>
</comment>
<evidence type="ECO:0000256" key="1">
    <source>
        <dbReference type="ARBA" id="ARBA00004651"/>
    </source>
</evidence>
<dbReference type="PANTHER" id="PTHR30047:SF7">
    <property type="entry name" value="HIGH-AFFINITY CHOLINE TRANSPORT PROTEIN"/>
    <property type="match status" value="1"/>
</dbReference>
<feature type="transmembrane region" description="Helical" evidence="8">
    <location>
        <begin position="237"/>
        <end position="255"/>
    </location>
</feature>
<sequence length="536" mass="58464">MLERLADRLGLNAIPQIFFVSAGLAIGFVACAIPFSAQFAGFFGALTEATVAYFGWFYILSVSGLLGFLIWVALSRYGQIRLSADHETPEYGTLTWFCMLFAAGVGTILMFWGVAEPMSHFANPPLQSVDAGSAEAAKLAITISLYHFGLHTWTIFTLPALAIGYFTYRQGLPMRVSSVFYTVLGERIHGPLGWIIDIIAVLGTLFGVAVSIGLGTLQLSSGLSYLLQIPVTTSLKMTIVALITIIATLSVALGLDRGIKRLSQLNIGMALIILAFIWLAGPTLFITAGTVQNLGEYLQNLTWLSFWTETYQGTHWQRHWTVFYWAWTISWAPFVGIFIARISRGRTIRQFVGGALGVPLLFTVVWFSVFGLAAIDLEMNHGAGLAQQVRDDVPLALFSFLSNYPFSSLTALLSVLIIVIFLTTSADSAALVVDLLSRRADRVSQMRQRIFWTLLLGAMAAALLLGGGLPALQNVITTLGFPFCVLLVFMAVSLTRALHADYLGYSLADLAAGRTPHLDPMGADPGDRIDSDRNRH</sequence>
<comment type="caution">
    <text evidence="9">The sequence shown here is derived from an EMBL/GenBank/DDBJ whole genome shotgun (WGS) entry which is preliminary data.</text>
</comment>
<dbReference type="GO" id="GO:0022857">
    <property type="term" value="F:transmembrane transporter activity"/>
    <property type="evidence" value="ECO:0007669"/>
    <property type="project" value="InterPro"/>
</dbReference>
<feature type="transmembrane region" description="Helical" evidence="8">
    <location>
        <begin position="194"/>
        <end position="217"/>
    </location>
</feature>
<dbReference type="OrthoDB" id="9775735at2"/>
<evidence type="ECO:0000256" key="4">
    <source>
        <dbReference type="ARBA" id="ARBA00022475"/>
    </source>
</evidence>
<name>A0A4Z0F6P0_9GAMM</name>
<evidence type="ECO:0000256" key="3">
    <source>
        <dbReference type="ARBA" id="ARBA00022448"/>
    </source>
</evidence>
<dbReference type="PROSITE" id="PS51257">
    <property type="entry name" value="PROKAR_LIPOPROTEIN"/>
    <property type="match status" value="1"/>
</dbReference>
<dbReference type="Pfam" id="PF02028">
    <property type="entry name" value="BCCT"/>
    <property type="match status" value="1"/>
</dbReference>
<feature type="transmembrane region" description="Helical" evidence="8">
    <location>
        <begin position="94"/>
        <end position="115"/>
    </location>
</feature>
<feature type="transmembrane region" description="Helical" evidence="8">
    <location>
        <begin position="322"/>
        <end position="340"/>
    </location>
</feature>
<dbReference type="GO" id="GO:0005886">
    <property type="term" value="C:plasma membrane"/>
    <property type="evidence" value="ECO:0007669"/>
    <property type="project" value="UniProtKB-SubCell"/>
</dbReference>
<proteinExistence type="inferred from homology"/>
<feature type="transmembrane region" description="Helical" evidence="8">
    <location>
        <begin position="352"/>
        <end position="375"/>
    </location>
</feature>
<dbReference type="PANTHER" id="PTHR30047">
    <property type="entry name" value="HIGH-AFFINITY CHOLINE TRANSPORT PROTEIN-RELATED"/>
    <property type="match status" value="1"/>
</dbReference>
<keyword evidence="3" id="KW-0813">Transport</keyword>
<dbReference type="InterPro" id="IPR000060">
    <property type="entry name" value="BCCT_transptr"/>
</dbReference>
<evidence type="ECO:0000256" key="7">
    <source>
        <dbReference type="ARBA" id="ARBA00023136"/>
    </source>
</evidence>
<dbReference type="EMBL" id="SRIO01000014">
    <property type="protein sequence ID" value="TFZ81868.1"/>
    <property type="molecule type" value="Genomic_DNA"/>
</dbReference>
<keyword evidence="7 8" id="KW-0472">Membrane</keyword>
<evidence type="ECO:0000256" key="5">
    <source>
        <dbReference type="ARBA" id="ARBA00022692"/>
    </source>
</evidence>
<feature type="transmembrane region" description="Helical" evidence="8">
    <location>
        <begin position="411"/>
        <end position="437"/>
    </location>
</feature>
<dbReference type="RefSeq" id="WP_135282346.1">
    <property type="nucleotide sequence ID" value="NZ_SRIO01000014.1"/>
</dbReference>